<organism evidence="2 3">
    <name type="scientific">Hymenobacter montanus</name>
    <dbReference type="NCBI Taxonomy" id="2771359"/>
    <lineage>
        <taxon>Bacteria</taxon>
        <taxon>Pseudomonadati</taxon>
        <taxon>Bacteroidota</taxon>
        <taxon>Cytophagia</taxon>
        <taxon>Cytophagales</taxon>
        <taxon>Hymenobacteraceae</taxon>
        <taxon>Hymenobacter</taxon>
    </lineage>
</organism>
<dbReference type="EMBL" id="JACXAD010000026">
    <property type="protein sequence ID" value="MBD2770006.1"/>
    <property type="molecule type" value="Genomic_DNA"/>
</dbReference>
<gene>
    <name evidence="2" type="ORF">IC235_19130</name>
</gene>
<protein>
    <submittedName>
        <fullName evidence="2">Uncharacterized protein</fullName>
    </submittedName>
</protein>
<evidence type="ECO:0000313" key="3">
    <source>
        <dbReference type="Proteomes" id="UP000612233"/>
    </source>
</evidence>
<comment type="caution">
    <text evidence="2">The sequence shown here is derived from an EMBL/GenBank/DDBJ whole genome shotgun (WGS) entry which is preliminary data.</text>
</comment>
<dbReference type="AlphaFoldDB" id="A0A927GLB1"/>
<keyword evidence="3" id="KW-1185">Reference proteome</keyword>
<dbReference type="RefSeq" id="WP_191006812.1">
    <property type="nucleotide sequence ID" value="NZ_JACXAD010000026.1"/>
</dbReference>
<proteinExistence type="predicted"/>
<name>A0A927GLB1_9BACT</name>
<keyword evidence="1" id="KW-1133">Transmembrane helix</keyword>
<keyword evidence="1" id="KW-0472">Membrane</keyword>
<reference evidence="2" key="1">
    <citation type="submission" date="2020-09" db="EMBL/GenBank/DDBJ databases">
        <authorList>
            <person name="Kim M.K."/>
        </authorList>
    </citation>
    <scope>NUCLEOTIDE SEQUENCE</scope>
    <source>
        <strain evidence="2">BT664</strain>
    </source>
</reference>
<dbReference type="Proteomes" id="UP000612233">
    <property type="component" value="Unassembled WGS sequence"/>
</dbReference>
<evidence type="ECO:0000256" key="1">
    <source>
        <dbReference type="SAM" id="Phobius"/>
    </source>
</evidence>
<feature type="transmembrane region" description="Helical" evidence="1">
    <location>
        <begin position="41"/>
        <end position="61"/>
    </location>
</feature>
<keyword evidence="1" id="KW-0812">Transmembrane</keyword>
<evidence type="ECO:0000313" key="2">
    <source>
        <dbReference type="EMBL" id="MBD2770006.1"/>
    </source>
</evidence>
<sequence length="103" mass="11463">MPSLIGLAAFESTPDDAVDAEQLRSIFRGHGGHFFGYHAILSQQGVGFGYVLQLISCLLAYHPAKRLKRPRGLTPHEFVCAQWQKNPAIFTRDPTHLTLGVYI</sequence>
<accession>A0A927GLB1</accession>